<dbReference type="InterPro" id="IPR036782">
    <property type="entry name" value="NE0471-like_N"/>
</dbReference>
<reference evidence="1 2" key="1">
    <citation type="submission" date="2008-05" db="EMBL/GenBank/DDBJ databases">
        <title>Complete sequence of Chlorobium limicola DSM 245.</title>
        <authorList>
            <consortium name="US DOE Joint Genome Institute"/>
            <person name="Lucas S."/>
            <person name="Copeland A."/>
            <person name="Lapidus A."/>
            <person name="Glavina del Rio T."/>
            <person name="Dalin E."/>
            <person name="Tice H."/>
            <person name="Bruce D."/>
            <person name="Goodwin L."/>
            <person name="Pitluck S."/>
            <person name="Schmutz J."/>
            <person name="Larimer F."/>
            <person name="Land M."/>
            <person name="Hauser L."/>
            <person name="Kyrpides N."/>
            <person name="Ovchinnikova G."/>
            <person name="Zhao F."/>
            <person name="Li T."/>
            <person name="Liu Z."/>
            <person name="Overmann J."/>
            <person name="Bryant D.A."/>
            <person name="Richardson P."/>
        </authorList>
    </citation>
    <scope>NUCLEOTIDE SEQUENCE [LARGE SCALE GENOMIC DNA]</scope>
    <source>
        <strain evidence="2">DSM 245 / NBRC 103803 / 6330</strain>
    </source>
</reference>
<dbReference type="InterPro" id="IPR018841">
    <property type="entry name" value="DUF2442"/>
</dbReference>
<dbReference type="KEGG" id="cli:Clim_0923"/>
<dbReference type="HOGENOM" id="CLU_153045_5_0_10"/>
<organism evidence="1 2">
    <name type="scientific">Chlorobium limicola (strain DSM 245 / NBRC 103803 / 6330)</name>
    <dbReference type="NCBI Taxonomy" id="290315"/>
    <lineage>
        <taxon>Bacteria</taxon>
        <taxon>Pseudomonadati</taxon>
        <taxon>Chlorobiota</taxon>
        <taxon>Chlorobiia</taxon>
        <taxon>Chlorobiales</taxon>
        <taxon>Chlorobiaceae</taxon>
        <taxon>Chlorobium/Pelodictyon group</taxon>
        <taxon>Chlorobium</taxon>
    </lineage>
</organism>
<gene>
    <name evidence="1" type="ordered locus">Clim_0923</name>
</gene>
<dbReference type="eggNOG" id="ENOG5030IC2">
    <property type="taxonomic scope" value="Bacteria"/>
</dbReference>
<evidence type="ECO:0000313" key="2">
    <source>
        <dbReference type="Proteomes" id="UP000008841"/>
    </source>
</evidence>
<dbReference type="SUPFAM" id="SSF143880">
    <property type="entry name" value="NE0471 N-terminal domain-like"/>
    <property type="match status" value="1"/>
</dbReference>
<proteinExistence type="predicted"/>
<sequence>MWNMNDVIGITYVGGYTYHVTFDDGLRGDIDFSEYPEKGPVFAPLKELGFFRKAFIEGGTIAWPNGADIAPESLYEKLLQKEQNRECVVRQ</sequence>
<dbReference type="STRING" id="290315.Clim_0923"/>
<evidence type="ECO:0000313" key="1">
    <source>
        <dbReference type="EMBL" id="ACD90002.1"/>
    </source>
</evidence>
<name>B3EIR1_CHLL2</name>
<dbReference type="Gene3D" id="3.30.2020.10">
    <property type="entry name" value="NE0471-like N-terminal domain"/>
    <property type="match status" value="1"/>
</dbReference>
<dbReference type="Proteomes" id="UP000008841">
    <property type="component" value="Chromosome"/>
</dbReference>
<dbReference type="AlphaFoldDB" id="B3EIR1"/>
<dbReference type="EMBL" id="CP001097">
    <property type="protein sequence ID" value="ACD90002.1"/>
    <property type="molecule type" value="Genomic_DNA"/>
</dbReference>
<protein>
    <recommendedName>
        <fullName evidence="3">DUF2442 domain-containing protein</fullName>
    </recommendedName>
</protein>
<accession>B3EIR1</accession>
<evidence type="ECO:0008006" key="3">
    <source>
        <dbReference type="Google" id="ProtNLM"/>
    </source>
</evidence>
<dbReference type="Pfam" id="PF10387">
    <property type="entry name" value="DUF2442"/>
    <property type="match status" value="1"/>
</dbReference>